<name>A0A7G2BZV4_9TRYP</name>
<dbReference type="AlphaFoldDB" id="A0A7G2BZV4"/>
<accession>A0A7G2BZV4</accession>
<evidence type="ECO:0000313" key="2">
    <source>
        <dbReference type="Proteomes" id="UP000515908"/>
    </source>
</evidence>
<dbReference type="EMBL" id="LR877145">
    <property type="protein sequence ID" value="CAD2212990.1"/>
    <property type="molecule type" value="Genomic_DNA"/>
</dbReference>
<dbReference type="Proteomes" id="UP000515908">
    <property type="component" value="Chromosome 01"/>
</dbReference>
<organism evidence="1 2">
    <name type="scientific">Angomonas deanei</name>
    <dbReference type="NCBI Taxonomy" id="59799"/>
    <lineage>
        <taxon>Eukaryota</taxon>
        <taxon>Discoba</taxon>
        <taxon>Euglenozoa</taxon>
        <taxon>Kinetoplastea</taxon>
        <taxon>Metakinetoplastina</taxon>
        <taxon>Trypanosomatida</taxon>
        <taxon>Trypanosomatidae</taxon>
        <taxon>Strigomonadinae</taxon>
        <taxon>Angomonas</taxon>
    </lineage>
</organism>
<gene>
    <name evidence="1" type="ORF">ADEAN_000042600</name>
</gene>
<protein>
    <submittedName>
        <fullName evidence="1">Uncharacterized protein</fullName>
    </submittedName>
</protein>
<reference evidence="1 2" key="1">
    <citation type="submission" date="2020-08" db="EMBL/GenBank/DDBJ databases">
        <authorList>
            <person name="Newling K."/>
            <person name="Davey J."/>
            <person name="Forrester S."/>
        </authorList>
    </citation>
    <scope>NUCLEOTIDE SEQUENCE [LARGE SCALE GENOMIC DNA]</scope>
    <source>
        <strain evidence="2">Crithidia deanei Carvalho (ATCC PRA-265)</strain>
    </source>
</reference>
<proteinExistence type="predicted"/>
<sequence length="284" mass="31977">MHHSDTVEETGTTTAMAKTTILPDRSRFRVKFKSFLFVEAPEKELLLRVTDRKDEALLRTKVFANELRNADKADLSFMVENVALDTISDLRYTVKLSVNKVLRSRPLTSMDFCLCNCDYAAINTRTLRMYNSEDYSFMGLCHLEIVFPDFEGEDELATGNLLPHAITEPIIDDVAALFQLYNPKDLSHLDPTVFKSGDPKALHRLLRQQLAPGVLASVYCAIMKVDLTSKVTAHRIMGKVGNFISHVDRVAGKEKCSRLGCTTTSCLSCPTPCYEWISVRAVRM</sequence>
<keyword evidence="2" id="KW-1185">Reference proteome</keyword>
<evidence type="ECO:0000313" key="1">
    <source>
        <dbReference type="EMBL" id="CAD2212990.1"/>
    </source>
</evidence>
<dbReference type="VEuPathDB" id="TriTrypDB:ADEAN_000042600"/>